<sequence>MSESVLETISVASIPSEIFPNEALASLDLTDFSLSLPDPNDEGLAEGQFLAEVDQAWQVCDRFDLQTDIWRGRILRTVRDREKANGEGRGTGFLKWLQEREISKSQAYSWIQLANSADTLMADGQLDADDIRQFSKRAFLETAQASTEVQQLIVDAARNGEKITRREVRQLSDEWTSMSSDHLPDELKEKIAAHTIPTRYVAPLVREIDKLPEAYQTPLKQAIADGSDLDNIKLVTADAQRLTKYLNNTGQVQAIANRSVNIDLALEEALRLGCLKLASDLVSQASQLEQAIAKLYSTWKRVSTSTDQLYVEAGASTPNLIDLLNSLDSLASQNVAVQIGSDRTGRTIRLQITEEDQ</sequence>
<name>A0ABU5TE56_9CYAN</name>
<protein>
    <submittedName>
        <fullName evidence="1">Uncharacterized protein</fullName>
    </submittedName>
</protein>
<accession>A0ABU5TE56</accession>
<gene>
    <name evidence="1" type="ORF">VB774_01730</name>
</gene>
<keyword evidence="2" id="KW-1185">Reference proteome</keyword>
<dbReference type="EMBL" id="JAYGIE010000004">
    <property type="protein sequence ID" value="MEA5476328.1"/>
    <property type="molecule type" value="Genomic_DNA"/>
</dbReference>
<organism evidence="1 2">
    <name type="scientific">Pseudanabaena galeata UHCC 0370</name>
    <dbReference type="NCBI Taxonomy" id="3110310"/>
    <lineage>
        <taxon>Bacteria</taxon>
        <taxon>Bacillati</taxon>
        <taxon>Cyanobacteriota</taxon>
        <taxon>Cyanophyceae</taxon>
        <taxon>Pseudanabaenales</taxon>
        <taxon>Pseudanabaenaceae</taxon>
        <taxon>Pseudanabaena</taxon>
    </lineage>
</organism>
<dbReference type="Proteomes" id="UP001301388">
    <property type="component" value="Unassembled WGS sequence"/>
</dbReference>
<evidence type="ECO:0000313" key="1">
    <source>
        <dbReference type="EMBL" id="MEA5476328.1"/>
    </source>
</evidence>
<evidence type="ECO:0000313" key="2">
    <source>
        <dbReference type="Proteomes" id="UP001301388"/>
    </source>
</evidence>
<comment type="caution">
    <text evidence="1">The sequence shown here is derived from an EMBL/GenBank/DDBJ whole genome shotgun (WGS) entry which is preliminary data.</text>
</comment>
<reference evidence="1 2" key="1">
    <citation type="submission" date="2023-12" db="EMBL/GenBank/DDBJ databases">
        <title>Baltic Sea Cyanobacteria.</title>
        <authorList>
            <person name="Delbaje E."/>
            <person name="Fewer D.P."/>
            <person name="Shishido T.K."/>
        </authorList>
    </citation>
    <scope>NUCLEOTIDE SEQUENCE [LARGE SCALE GENOMIC DNA]</scope>
    <source>
        <strain evidence="1 2">UHCC 0370</strain>
    </source>
</reference>
<proteinExistence type="predicted"/>